<name>A0ABT0TVS1_9HELI</name>
<reference evidence="1" key="1">
    <citation type="submission" date="2022-06" db="EMBL/GenBank/DDBJ databases">
        <title>Helicobacter colisuis sp. nov.</title>
        <authorList>
            <person name="Papic B."/>
            <person name="Gruntar I."/>
        </authorList>
    </citation>
    <scope>NUCLEOTIDE SEQUENCE</scope>
    <source>
        <strain evidence="1">11154-15</strain>
    </source>
</reference>
<accession>A0ABT0TVS1</accession>
<keyword evidence="2" id="KW-1185">Reference proteome</keyword>
<dbReference type="RefSeq" id="WP_250604910.1">
    <property type="nucleotide sequence ID" value="NZ_JAMOKX010000007.1"/>
</dbReference>
<organism evidence="1 2">
    <name type="scientific">Helicobacter colisuis</name>
    <dbReference type="NCBI Taxonomy" id="2949739"/>
    <lineage>
        <taxon>Bacteria</taxon>
        <taxon>Pseudomonadati</taxon>
        <taxon>Campylobacterota</taxon>
        <taxon>Epsilonproteobacteria</taxon>
        <taxon>Campylobacterales</taxon>
        <taxon>Helicobacteraceae</taxon>
        <taxon>Helicobacter</taxon>
    </lineage>
</organism>
<dbReference type="EMBL" id="JAMOKX010000007">
    <property type="protein sequence ID" value="MCL9820027.1"/>
    <property type="molecule type" value="Genomic_DNA"/>
</dbReference>
<comment type="caution">
    <text evidence="1">The sequence shown here is derived from an EMBL/GenBank/DDBJ whole genome shotgun (WGS) entry which is preliminary data.</text>
</comment>
<proteinExistence type="predicted"/>
<sequence>MKKYFYYILLLLGVVIMSGCGAKSIEMIKMDTSTAEERALQIKSYETGDYLEIFSASLATMQDLGFHIDFTDKELGVISASKSRDAAEIGEQTMGFIAALLGANISPVLKASQDIRATVVVASNNKSNYVRLTLQRILYNIQGGVIGMESVKDAEIYNAFFEKLSKGIFLEDNL</sequence>
<evidence type="ECO:0008006" key="3">
    <source>
        <dbReference type="Google" id="ProtNLM"/>
    </source>
</evidence>
<evidence type="ECO:0000313" key="1">
    <source>
        <dbReference type="EMBL" id="MCL9820027.1"/>
    </source>
</evidence>
<protein>
    <recommendedName>
        <fullName evidence="3">Lipoprotein</fullName>
    </recommendedName>
</protein>
<evidence type="ECO:0000313" key="2">
    <source>
        <dbReference type="Proteomes" id="UP001057522"/>
    </source>
</evidence>
<gene>
    <name evidence="1" type="ORF">NCR95_07615</name>
</gene>
<dbReference type="PROSITE" id="PS51257">
    <property type="entry name" value="PROKAR_LIPOPROTEIN"/>
    <property type="match status" value="1"/>
</dbReference>
<dbReference type="Proteomes" id="UP001057522">
    <property type="component" value="Unassembled WGS sequence"/>
</dbReference>